<feature type="compositionally biased region" description="Acidic residues" evidence="5">
    <location>
        <begin position="54"/>
        <end position="63"/>
    </location>
</feature>
<dbReference type="GO" id="GO:0005737">
    <property type="term" value="C:cytoplasm"/>
    <property type="evidence" value="ECO:0007669"/>
    <property type="project" value="UniProtKB-SubCell"/>
</dbReference>
<dbReference type="PANTHER" id="PTHR10529">
    <property type="entry name" value="AP COMPLEX SUBUNIT MU"/>
    <property type="match status" value="1"/>
</dbReference>
<accession>A0A8S1CNA5</accession>
<feature type="compositionally biased region" description="Acidic residues" evidence="5">
    <location>
        <begin position="161"/>
        <end position="174"/>
    </location>
</feature>
<dbReference type="SUPFAM" id="SSF49447">
    <property type="entry name" value="Second domain of Mu2 adaptin subunit (ap50) of ap2 adaptor"/>
    <property type="match status" value="1"/>
</dbReference>
<proteinExistence type="inferred from homology"/>
<feature type="compositionally biased region" description="Polar residues" evidence="5">
    <location>
        <begin position="1371"/>
        <end position="1384"/>
    </location>
</feature>
<keyword evidence="9" id="KW-1185">Reference proteome</keyword>
<dbReference type="EMBL" id="CADEPI010000052">
    <property type="protein sequence ID" value="CAB3370331.1"/>
    <property type="molecule type" value="Genomic_DNA"/>
</dbReference>
<evidence type="ECO:0000259" key="6">
    <source>
        <dbReference type="PROSITE" id="PS51070"/>
    </source>
</evidence>
<evidence type="ECO:0000256" key="1">
    <source>
        <dbReference type="ARBA" id="ARBA00004496"/>
    </source>
</evidence>
<organism evidence="8 9">
    <name type="scientific">Cloeon dipterum</name>
    <dbReference type="NCBI Taxonomy" id="197152"/>
    <lineage>
        <taxon>Eukaryota</taxon>
        <taxon>Metazoa</taxon>
        <taxon>Ecdysozoa</taxon>
        <taxon>Arthropoda</taxon>
        <taxon>Hexapoda</taxon>
        <taxon>Insecta</taxon>
        <taxon>Pterygota</taxon>
        <taxon>Palaeoptera</taxon>
        <taxon>Ephemeroptera</taxon>
        <taxon>Pisciforma</taxon>
        <taxon>Baetidae</taxon>
        <taxon>Cloeon</taxon>
    </lineage>
</organism>
<protein>
    <recommendedName>
        <fullName evidence="10">SHD domain-containing protein</fullName>
    </recommendedName>
</protein>
<keyword evidence="3" id="KW-0963">Cytoplasm</keyword>
<dbReference type="OrthoDB" id="10063141at2759"/>
<evidence type="ECO:0000256" key="2">
    <source>
        <dbReference type="ARBA" id="ARBA00005579"/>
    </source>
</evidence>
<dbReference type="InterPro" id="IPR028565">
    <property type="entry name" value="MHD"/>
</dbReference>
<dbReference type="Proteomes" id="UP000494165">
    <property type="component" value="Unassembled WGS sequence"/>
</dbReference>
<comment type="similarity">
    <text evidence="2">Belongs to the Stoned B family.</text>
</comment>
<gene>
    <name evidence="8" type="ORF">CLODIP_2_CD10640</name>
</gene>
<comment type="subcellular location">
    <subcellularLocation>
        <location evidence="1">Cytoplasm</location>
    </subcellularLocation>
</comment>
<dbReference type="PROSITE" id="PS51072">
    <property type="entry name" value="MHD"/>
    <property type="match status" value="1"/>
</dbReference>
<evidence type="ECO:0000313" key="9">
    <source>
        <dbReference type="Proteomes" id="UP000494165"/>
    </source>
</evidence>
<feature type="compositionally biased region" description="Pro residues" evidence="5">
    <location>
        <begin position="873"/>
        <end position="882"/>
    </location>
</feature>
<feature type="region of interest" description="Disordered" evidence="5">
    <location>
        <begin position="684"/>
        <end position="721"/>
    </location>
</feature>
<feature type="region of interest" description="Disordered" evidence="5">
    <location>
        <begin position="849"/>
        <end position="884"/>
    </location>
</feature>
<evidence type="ECO:0000256" key="3">
    <source>
        <dbReference type="ARBA" id="ARBA00022490"/>
    </source>
</evidence>
<comment type="caution">
    <text evidence="8">The sequence shown here is derived from an EMBL/GenBank/DDBJ whole genome shotgun (WGS) entry which is preliminary data.</text>
</comment>
<dbReference type="InterPro" id="IPR012320">
    <property type="entry name" value="SHD_dom"/>
</dbReference>
<reference evidence="8 9" key="1">
    <citation type="submission" date="2020-04" db="EMBL/GenBank/DDBJ databases">
        <authorList>
            <person name="Alioto T."/>
            <person name="Alioto T."/>
            <person name="Gomez Garrido J."/>
        </authorList>
    </citation>
    <scope>NUCLEOTIDE SEQUENCE [LARGE SCALE GENOMIC DNA]</scope>
</reference>
<feature type="region of interest" description="Disordered" evidence="5">
    <location>
        <begin position="1353"/>
        <end position="1394"/>
    </location>
</feature>
<evidence type="ECO:0008006" key="10">
    <source>
        <dbReference type="Google" id="ProtNLM"/>
    </source>
</evidence>
<keyword evidence="4" id="KW-0254">Endocytosis</keyword>
<sequence length="1682" mass="184973">MLKINKKLKKKKHKKGKDEELFTQEELEQYKKKLADKARLEEAVAQGTSGSAVEDAEDIPDDVFDPRAVEDKPEAEKHENKDEWDKFKALTAGVDDILSASKGKLEEIKKESFYQRKPPGPSEPERKKPPPRPEAPKVPPRPTQPVVEEDNFEEELRFPEPEESPEEEEDEDDIFDTTYIDAVTSGEIKLAYIPESPPPEPEDDPFDTSIVDQVIKPKEIITKDGKKKTLVSLGCAVDVLTGVLDKNVTKGVVVHTGSIKKRRVQPRDLLLEGEGIVPTEDILVQSPTKTALDEGAPEDLPDTAIPVALAPISPAKKPEPEEKKEDNSELLSLVAEFDVISTTPVEEVQLELEEDEDDEFAALAAESLIKHADPFDTSVAVKALGEEKKPPLSPDVDVILSECPEDPFDTSHAENLAPGKLELQIIESEILGDVSVQIDIDDDDFDPRADENPTVTENPTISVSAPVESPVEASVQLRQQHRDLLGGSSTDLANLVHDPIEPKLGEEDREVDPFDTSTVVDLAPGKLELQILEQELLDDVDDTDFDPRADSKEINLIVEENLEVDIGVIAKPLTPQPEQEVIAEDPFDTSIAENLGPGKAELRFIENELANAEFNETVAIPVQPKVLPLDILDNSKDEDQAPHKPLTPALETAQPLADPFDTTQASTVLVPGPAELRLLESELKLDEPAPKLPPGYSDTDFNPRESEEKDIEEKEIEAPKEKPDFLTSEFDPEAPHRPLSPQGACAAELEVDPFDTSFARGNPFLMSDEDYAMPAADNSMASNPFLAGDFSMPPADSALNPFLMGSGDFEPAEANAAATNPFAMFGIEEDPPQPQAAVTAPDVDFFGGELDSRPDFYASQQPPAQDALMFSPEAPPPRPAPPVVTAAVPTSLALSGVGVDYQTEPHMQQTHDEVSIPTRPPPPRLAPPSNETVKLIQKVTGTMDANSSELLDRLSATRTPSPTPMRELNSLSPTSDMLIEEPDLMMDTSPAAPPPSANIIPDQSETMASFMTEQQQPNANFNQEQPQPNANFIQEQPQPNANFIQEQPQPVATFIQEPPQQVSSFIPEQPQPVASFIPEQQSNANFIQEQRQPVASFIPEEPQTASNFMDIFGGGSVPMAEEAPLQIETMQHESAHIMHQVEPTPPPPSKPDVFGLFGDPPAGHHAPPPRPAPPAVVMQLTPPEEANLIGDLTSPETATQAAKTAEDDEFDSFNDAFAAKFDNAGGDKKEGGDAFYNAFGASVGLEEGDGAWGNDSWEGTGEMGFGGEDEQFDAFLAMNAPPGPKPVPARAKRQESGDSDEGGTDFSVVIRGQDSFSAHSGGTVPTLAPPPKSPVQAAYADNTMRINPFDSQEMPASEAVPQARTPPQDVPISTTYQRTDSQETPPSPLFDEDMSQPLEEFPRVNYTGDGWEMHLRQPNKKKITGQRFWKKVFVKLVYQGENPVVQLFNTKDDRDPFQELPLQASYSISDIGAQQFDQYGKIFTVKLQFVFYKERPGVRPGQVKKAERITDRLTKFAAYAIQGDYEGVKEFGSDLRKLGLPVEHAPQISQLLKLGSQDYETMKQFVVSMEEAFFKIPAHRDRTLTYKMEEVQITAVDELYLEQDVHGRVGRQIARVRILFLGFINGMPDLELGVNDINRQGKEVVGRHDIIPVKTEEWIRLEKLEFHSCVLNSDYEGEKVIK</sequence>
<feature type="domain" description="MHD" evidence="7">
    <location>
        <begin position="1588"/>
        <end position="1682"/>
    </location>
</feature>
<dbReference type="PROSITE" id="PS51070">
    <property type="entry name" value="SHD"/>
    <property type="match status" value="1"/>
</dbReference>
<name>A0A8S1CNA5_9INSE</name>
<feature type="compositionally biased region" description="Basic and acidic residues" evidence="5">
    <location>
        <begin position="64"/>
        <end position="88"/>
    </location>
</feature>
<dbReference type="InterPro" id="IPR050431">
    <property type="entry name" value="Adaptor_comp_med_subunit"/>
</dbReference>
<feature type="domain" description="SHD" evidence="6">
    <location>
        <begin position="1410"/>
        <end position="1584"/>
    </location>
</feature>
<evidence type="ECO:0000256" key="5">
    <source>
        <dbReference type="SAM" id="MobiDB-lite"/>
    </source>
</evidence>
<dbReference type="Gene3D" id="2.60.40.1170">
    <property type="entry name" value="Mu homology domain, subdomain B"/>
    <property type="match status" value="1"/>
</dbReference>
<evidence type="ECO:0000256" key="4">
    <source>
        <dbReference type="ARBA" id="ARBA00022583"/>
    </source>
</evidence>
<feature type="compositionally biased region" description="Pro residues" evidence="5">
    <location>
        <begin position="132"/>
        <end position="143"/>
    </location>
</feature>
<feature type="region of interest" description="Disordered" evidence="5">
    <location>
        <begin position="39"/>
        <end position="92"/>
    </location>
</feature>
<feature type="region of interest" description="Disordered" evidence="5">
    <location>
        <begin position="903"/>
        <end position="930"/>
    </location>
</feature>
<evidence type="ECO:0000313" key="8">
    <source>
        <dbReference type="EMBL" id="CAB3370331.1"/>
    </source>
</evidence>
<dbReference type="InterPro" id="IPR036168">
    <property type="entry name" value="AP2_Mu_C_sf"/>
</dbReference>
<feature type="region of interest" description="Disordered" evidence="5">
    <location>
        <begin position="108"/>
        <end position="174"/>
    </location>
</feature>
<feature type="region of interest" description="Disordered" evidence="5">
    <location>
        <begin position="1280"/>
        <end position="1336"/>
    </location>
</feature>
<evidence type="ECO:0000259" key="7">
    <source>
        <dbReference type="PROSITE" id="PS51072"/>
    </source>
</evidence>
<dbReference type="GO" id="GO:0006897">
    <property type="term" value="P:endocytosis"/>
    <property type="evidence" value="ECO:0007669"/>
    <property type="project" value="UniProtKB-KW"/>
</dbReference>